<dbReference type="eggNOG" id="COG0796">
    <property type="taxonomic scope" value="Bacteria"/>
</dbReference>
<keyword evidence="9" id="KW-1185">Reference proteome</keyword>
<dbReference type="GO" id="GO:0009252">
    <property type="term" value="P:peptidoglycan biosynthetic process"/>
    <property type="evidence" value="ECO:0007669"/>
    <property type="project" value="UniProtKB-UniRule"/>
</dbReference>
<dbReference type="Gene3D" id="3.40.50.1860">
    <property type="match status" value="2"/>
</dbReference>
<dbReference type="Pfam" id="PF01177">
    <property type="entry name" value="Asp_Glu_race"/>
    <property type="match status" value="1"/>
</dbReference>
<proteinExistence type="inferred from homology"/>
<reference evidence="8 9" key="1">
    <citation type="journal article" date="2014" name="Genome Announc.">
        <title>Draft Genome Sequence of Lutibaculum baratangense Strain AMV1T, Isolated from a Mud Volcano in Andamans, India.</title>
        <authorList>
            <person name="Singh A."/>
            <person name="Sreenivas A."/>
            <person name="Sathyanarayana Reddy G."/>
            <person name="Pinnaka A.K."/>
            <person name="Shivaji S."/>
        </authorList>
    </citation>
    <scope>NUCLEOTIDE SEQUENCE [LARGE SCALE GENOMIC DNA]</scope>
    <source>
        <strain evidence="8 9">AMV1</strain>
    </source>
</reference>
<comment type="caution">
    <text evidence="8">The sequence shown here is derived from an EMBL/GenBank/DDBJ whole genome shotgun (WGS) entry which is preliminary data.</text>
</comment>
<dbReference type="InterPro" id="IPR004391">
    <property type="entry name" value="Glu_race"/>
</dbReference>
<feature type="active site" description="Proton donor/acceptor" evidence="7">
    <location>
        <position position="77"/>
    </location>
</feature>
<comment type="catalytic activity">
    <reaction evidence="1 7">
        <text>L-glutamate = D-glutamate</text>
        <dbReference type="Rhea" id="RHEA:12813"/>
        <dbReference type="ChEBI" id="CHEBI:29985"/>
        <dbReference type="ChEBI" id="CHEBI:29986"/>
        <dbReference type="EC" id="5.1.1.3"/>
    </reaction>
</comment>
<dbReference type="GO" id="GO:0071555">
    <property type="term" value="P:cell wall organization"/>
    <property type="evidence" value="ECO:0007669"/>
    <property type="project" value="UniProtKB-KW"/>
</dbReference>
<dbReference type="HAMAP" id="MF_00258">
    <property type="entry name" value="Glu_racemase"/>
    <property type="match status" value="1"/>
</dbReference>
<evidence type="ECO:0000256" key="7">
    <source>
        <dbReference type="HAMAP-Rule" id="MF_00258"/>
    </source>
</evidence>
<organism evidence="8 9">
    <name type="scientific">Lutibaculum baratangense AMV1</name>
    <dbReference type="NCBI Taxonomy" id="631454"/>
    <lineage>
        <taxon>Bacteria</taxon>
        <taxon>Pseudomonadati</taxon>
        <taxon>Pseudomonadota</taxon>
        <taxon>Alphaproteobacteria</taxon>
        <taxon>Hyphomicrobiales</taxon>
        <taxon>Tepidamorphaceae</taxon>
        <taxon>Lutibaculum</taxon>
    </lineage>
</organism>
<keyword evidence="3 7" id="KW-0133">Cell shape</keyword>
<evidence type="ECO:0000256" key="6">
    <source>
        <dbReference type="ARBA" id="ARBA00023316"/>
    </source>
</evidence>
<feature type="active site" description="Proton donor/acceptor" evidence="7">
    <location>
        <position position="191"/>
    </location>
</feature>
<dbReference type="InterPro" id="IPR015942">
    <property type="entry name" value="Asp/Glu/hydantoin_racemase"/>
</dbReference>
<dbReference type="EC" id="5.1.1.3" evidence="2 7"/>
<evidence type="ECO:0000256" key="5">
    <source>
        <dbReference type="ARBA" id="ARBA00023235"/>
    </source>
</evidence>
<feature type="binding site" evidence="7">
    <location>
        <begin position="192"/>
        <end position="193"/>
    </location>
    <ligand>
        <name>substrate</name>
    </ligand>
</feature>
<evidence type="ECO:0000256" key="3">
    <source>
        <dbReference type="ARBA" id="ARBA00022960"/>
    </source>
</evidence>
<dbReference type="GO" id="GO:0008881">
    <property type="term" value="F:glutamate racemase activity"/>
    <property type="evidence" value="ECO:0007669"/>
    <property type="project" value="UniProtKB-UniRule"/>
</dbReference>
<dbReference type="GO" id="GO:0008360">
    <property type="term" value="P:regulation of cell shape"/>
    <property type="evidence" value="ECO:0007669"/>
    <property type="project" value="UniProtKB-KW"/>
</dbReference>
<evidence type="ECO:0000313" key="9">
    <source>
        <dbReference type="Proteomes" id="UP000017819"/>
    </source>
</evidence>
<feature type="binding site" evidence="7">
    <location>
        <begin position="45"/>
        <end position="46"/>
    </location>
    <ligand>
        <name>substrate</name>
    </ligand>
</feature>
<sequence length="273" mass="29125">MADAAAPHIVVFDSGLGGLSVLKAIRAARPDLRITYLADTAGFPYGNLSEPRVVRRVGMLMERTIAQVSPDLVVIACNTASTLVLPSLRAAYPIPFVGTVPAVKPAAETTRSGLFSVLATPGTVKRDYTQALIHTFAFHLDVTLVGAAKLAALAEAHLRGERVDDAAILHEIRPAFKDRKGRRTDTIVLACTHYPLIADRLAAVAPWEVTWIDPAPAIARRVTTFLPPARSGGIGGGRAVFTAATEREDALREILAPFGVSEIVVEPLVREAV</sequence>
<evidence type="ECO:0000256" key="4">
    <source>
        <dbReference type="ARBA" id="ARBA00022984"/>
    </source>
</evidence>
<dbReference type="PROSITE" id="PS00923">
    <property type="entry name" value="ASP_GLU_RACEMASE_1"/>
    <property type="match status" value="1"/>
</dbReference>
<keyword evidence="5 7" id="KW-0413">Isomerase</keyword>
<dbReference type="InterPro" id="IPR033134">
    <property type="entry name" value="Asp/Glu_racemase_AS_2"/>
</dbReference>
<dbReference type="EMBL" id="AWXZ01000013">
    <property type="protein sequence ID" value="ESR26815.1"/>
    <property type="molecule type" value="Genomic_DNA"/>
</dbReference>
<dbReference type="NCBIfam" id="TIGR00067">
    <property type="entry name" value="glut_race"/>
    <property type="match status" value="1"/>
</dbReference>
<evidence type="ECO:0000256" key="2">
    <source>
        <dbReference type="ARBA" id="ARBA00013090"/>
    </source>
</evidence>
<comment type="similarity">
    <text evidence="7">Belongs to the aspartate/glutamate racemases family.</text>
</comment>
<comment type="function">
    <text evidence="7">Provides the (R)-glutamate required for cell wall biosynthesis.</text>
</comment>
<dbReference type="PANTHER" id="PTHR21198:SF2">
    <property type="entry name" value="GLUTAMATE RACEMASE"/>
    <property type="match status" value="1"/>
</dbReference>
<dbReference type="STRING" id="631454.N177_0599"/>
<keyword evidence="4 7" id="KW-0573">Peptidoglycan synthesis</keyword>
<accession>V4RUR3</accession>
<evidence type="ECO:0000256" key="1">
    <source>
        <dbReference type="ARBA" id="ARBA00001602"/>
    </source>
</evidence>
<feature type="binding site" evidence="7">
    <location>
        <begin position="13"/>
        <end position="14"/>
    </location>
    <ligand>
        <name>substrate</name>
    </ligand>
</feature>
<comment type="pathway">
    <text evidence="7">Cell wall biogenesis; peptidoglycan biosynthesis.</text>
</comment>
<evidence type="ECO:0000313" key="8">
    <source>
        <dbReference type="EMBL" id="ESR26815.1"/>
    </source>
</evidence>
<gene>
    <name evidence="7" type="primary">murI</name>
    <name evidence="8" type="ORF">N177_0599</name>
</gene>
<dbReference type="RefSeq" id="WP_023430748.1">
    <property type="nucleotide sequence ID" value="NZ_AWXZ01000013.1"/>
</dbReference>
<dbReference type="SUPFAM" id="SSF53681">
    <property type="entry name" value="Aspartate/glutamate racemase"/>
    <property type="match status" value="2"/>
</dbReference>
<name>V4RUR3_9HYPH</name>
<dbReference type="UniPathway" id="UPA00219"/>
<keyword evidence="6 7" id="KW-0961">Cell wall biogenesis/degradation</keyword>
<dbReference type="InterPro" id="IPR001920">
    <property type="entry name" value="Asp/Glu_race"/>
</dbReference>
<dbReference type="PANTHER" id="PTHR21198">
    <property type="entry name" value="GLUTAMATE RACEMASE"/>
    <property type="match status" value="1"/>
</dbReference>
<dbReference type="Proteomes" id="UP000017819">
    <property type="component" value="Unassembled WGS sequence"/>
</dbReference>
<feature type="binding site" evidence="7">
    <location>
        <begin position="78"/>
        <end position="79"/>
    </location>
    <ligand>
        <name>substrate</name>
    </ligand>
</feature>
<dbReference type="PATRIC" id="fig|631454.5.peg.589"/>
<dbReference type="OrthoDB" id="9801055at2"/>
<protein>
    <recommendedName>
        <fullName evidence="2 7">Glutamate racemase</fullName>
        <ecNumber evidence="2 7">5.1.1.3</ecNumber>
    </recommendedName>
</protein>
<dbReference type="AlphaFoldDB" id="V4RUR3"/>
<dbReference type="InterPro" id="IPR018187">
    <property type="entry name" value="Asp/Glu_racemase_AS_1"/>
</dbReference>
<dbReference type="PROSITE" id="PS00924">
    <property type="entry name" value="ASP_GLU_RACEMASE_2"/>
    <property type="match status" value="1"/>
</dbReference>